<protein>
    <submittedName>
        <fullName evidence="2">Uncharacterized protein</fullName>
    </submittedName>
</protein>
<dbReference type="Proteomes" id="UP001552299">
    <property type="component" value="Unassembled WGS sequence"/>
</dbReference>
<comment type="caution">
    <text evidence="2">The sequence shown here is derived from an EMBL/GenBank/DDBJ whole genome shotgun (WGS) entry which is preliminary data.</text>
</comment>
<accession>A0ABD0VC31</accession>
<sequence length="113" mass="12782">MAEEAFEWEEEGSLTASKLRSCSRSNCRNFRFNRKERRRLSEVGRQGGSSEESKSSNHEMAEEAHGREKLPSLFASSPCCLPIKMSKLLIRRERRVVEGAKSFGSKAARESEG</sequence>
<reference evidence="2 3" key="1">
    <citation type="journal article" date="2024" name="Plant Biotechnol. J.">
        <title>Dendrobium thyrsiflorum genome and its molecular insights into genes involved in important horticultural traits.</title>
        <authorList>
            <person name="Chen B."/>
            <person name="Wang J.Y."/>
            <person name="Zheng P.J."/>
            <person name="Li K.L."/>
            <person name="Liang Y.M."/>
            <person name="Chen X.F."/>
            <person name="Zhang C."/>
            <person name="Zhao X."/>
            <person name="He X."/>
            <person name="Zhang G.Q."/>
            <person name="Liu Z.J."/>
            <person name="Xu Q."/>
        </authorList>
    </citation>
    <scope>NUCLEOTIDE SEQUENCE [LARGE SCALE GENOMIC DNA]</scope>
    <source>
        <strain evidence="2">GZMU011</strain>
    </source>
</reference>
<evidence type="ECO:0000313" key="3">
    <source>
        <dbReference type="Proteomes" id="UP001552299"/>
    </source>
</evidence>
<name>A0ABD0VC31_DENTH</name>
<feature type="region of interest" description="Disordered" evidence="1">
    <location>
        <begin position="38"/>
        <end position="69"/>
    </location>
</feature>
<dbReference type="AlphaFoldDB" id="A0ABD0VC31"/>
<gene>
    <name evidence="2" type="ORF">M5K25_009283</name>
</gene>
<organism evidence="2 3">
    <name type="scientific">Dendrobium thyrsiflorum</name>
    <name type="common">Pinecone-like raceme dendrobium</name>
    <name type="synonym">Orchid</name>
    <dbReference type="NCBI Taxonomy" id="117978"/>
    <lineage>
        <taxon>Eukaryota</taxon>
        <taxon>Viridiplantae</taxon>
        <taxon>Streptophyta</taxon>
        <taxon>Embryophyta</taxon>
        <taxon>Tracheophyta</taxon>
        <taxon>Spermatophyta</taxon>
        <taxon>Magnoliopsida</taxon>
        <taxon>Liliopsida</taxon>
        <taxon>Asparagales</taxon>
        <taxon>Orchidaceae</taxon>
        <taxon>Epidendroideae</taxon>
        <taxon>Malaxideae</taxon>
        <taxon>Dendrobiinae</taxon>
        <taxon>Dendrobium</taxon>
    </lineage>
</organism>
<keyword evidence="3" id="KW-1185">Reference proteome</keyword>
<dbReference type="EMBL" id="JANQDX010000008">
    <property type="protein sequence ID" value="KAL0920166.1"/>
    <property type="molecule type" value="Genomic_DNA"/>
</dbReference>
<feature type="compositionally biased region" description="Basic and acidic residues" evidence="1">
    <location>
        <begin position="51"/>
        <end position="69"/>
    </location>
</feature>
<evidence type="ECO:0000313" key="2">
    <source>
        <dbReference type="EMBL" id="KAL0920166.1"/>
    </source>
</evidence>
<evidence type="ECO:0000256" key="1">
    <source>
        <dbReference type="SAM" id="MobiDB-lite"/>
    </source>
</evidence>
<proteinExistence type="predicted"/>